<sequence>MPSSQRSDRKSKGGGSSSSASGTSKSTFSSRIAKRVPGGKIDSTMLAKFQQHADVLLDCASASSAGPSKTLADLDTQYDLMTKVQQNEFERKVYETLLEIGIEHEVKTQELMSDIAPTKLSNDSLLQAEIFQDLNNESDEEWSMSGKGEGEDEDEDTKMSGM</sequence>
<dbReference type="GeneID" id="30169713"/>
<reference evidence="3" key="4">
    <citation type="submission" date="2024-02" db="EMBL/GenBank/DDBJ databases">
        <title>Comparative genomics of Cryptococcus and Kwoniella reveals pathogenesis evolution and contrasting modes of karyotype evolution via chromosome fusion or intercentromeric recombination.</title>
        <authorList>
            <person name="Coelho M.A."/>
            <person name="David-Palma M."/>
            <person name="Shea T."/>
            <person name="Bowers K."/>
            <person name="McGinley-Smith S."/>
            <person name="Mohammad A.W."/>
            <person name="Gnirke A."/>
            <person name="Yurkov A.M."/>
            <person name="Nowrousian M."/>
            <person name="Sun S."/>
            <person name="Cuomo C.A."/>
            <person name="Heitman J."/>
        </authorList>
    </citation>
    <scope>NUCLEOTIDE SEQUENCE</scope>
    <source>
        <strain evidence="3">CBS 10737</strain>
    </source>
</reference>
<reference evidence="3" key="2">
    <citation type="submission" date="2013-07" db="EMBL/GenBank/DDBJ databases">
        <authorList>
            <consortium name="The Broad Institute Genome Sequencing Platform"/>
            <person name="Cuomo C."/>
            <person name="Litvintseva A."/>
            <person name="Chen Y."/>
            <person name="Heitman J."/>
            <person name="Sun S."/>
            <person name="Springer D."/>
            <person name="Dromer F."/>
            <person name="Young S.K."/>
            <person name="Zeng Q."/>
            <person name="Gargeya S."/>
            <person name="Fitzgerald M."/>
            <person name="Abouelleil A."/>
            <person name="Alvarado L."/>
            <person name="Berlin A.M."/>
            <person name="Chapman S.B."/>
            <person name="Dewar J."/>
            <person name="Goldberg J."/>
            <person name="Griggs A."/>
            <person name="Gujja S."/>
            <person name="Hansen M."/>
            <person name="Howarth C."/>
            <person name="Imamovic A."/>
            <person name="Larimer J."/>
            <person name="McCowan C."/>
            <person name="Murphy C."/>
            <person name="Pearson M."/>
            <person name="Priest M."/>
            <person name="Roberts A."/>
            <person name="Saif S."/>
            <person name="Shea T."/>
            <person name="Sykes S."/>
            <person name="Wortman J."/>
            <person name="Nusbaum C."/>
            <person name="Birren B."/>
        </authorList>
    </citation>
    <scope>NUCLEOTIDE SEQUENCE</scope>
    <source>
        <strain evidence="3">CBS 10737</strain>
    </source>
</reference>
<protein>
    <submittedName>
        <fullName evidence="2">Uncharacterized protein</fullName>
    </submittedName>
</protein>
<dbReference type="KEGG" id="kpin:30169713"/>
<feature type="region of interest" description="Disordered" evidence="1">
    <location>
        <begin position="1"/>
        <end position="35"/>
    </location>
</feature>
<dbReference type="Proteomes" id="UP000094020">
    <property type="component" value="Chromosome 4"/>
</dbReference>
<evidence type="ECO:0000256" key="1">
    <source>
        <dbReference type="SAM" id="MobiDB-lite"/>
    </source>
</evidence>
<dbReference type="RefSeq" id="XP_019013279.1">
    <property type="nucleotide sequence ID" value="XM_019153118.1"/>
</dbReference>
<keyword evidence="4" id="KW-1185">Reference proteome</keyword>
<dbReference type="EMBL" id="KI894008">
    <property type="protein sequence ID" value="OCF52060.1"/>
    <property type="molecule type" value="Genomic_DNA"/>
</dbReference>
<reference evidence="2" key="3">
    <citation type="submission" date="2016-07" db="EMBL/GenBank/DDBJ databases">
        <title>Evolution of pathogenesis and genome organization in the Tremellales.</title>
        <authorList>
            <person name="Cuomo C."/>
            <person name="Litvintseva A."/>
            <person name="Heitman J."/>
            <person name="Chen Y."/>
            <person name="Sun S."/>
            <person name="Springer D."/>
            <person name="Dromer F."/>
            <person name="Young S."/>
            <person name="Zeng Q."/>
            <person name="Chapman S."/>
            <person name="Gujja S."/>
            <person name="Saif S."/>
            <person name="Birren B."/>
        </authorList>
    </citation>
    <scope>NUCLEOTIDE SEQUENCE</scope>
    <source>
        <strain evidence="2">CBS 10737</strain>
    </source>
</reference>
<evidence type="ECO:0000313" key="2">
    <source>
        <dbReference type="EMBL" id="OCF52060.1"/>
    </source>
</evidence>
<dbReference type="AlphaFoldDB" id="A0A1B9I952"/>
<evidence type="ECO:0000313" key="3">
    <source>
        <dbReference type="EMBL" id="WWC69710.1"/>
    </source>
</evidence>
<feature type="region of interest" description="Disordered" evidence="1">
    <location>
        <begin position="136"/>
        <end position="162"/>
    </location>
</feature>
<gene>
    <name evidence="2" type="ORF">I206_01344</name>
    <name evidence="3" type="ORF">I206_103653</name>
</gene>
<feature type="compositionally biased region" description="Basic and acidic residues" evidence="1">
    <location>
        <begin position="1"/>
        <end position="11"/>
    </location>
</feature>
<evidence type="ECO:0000313" key="4">
    <source>
        <dbReference type="Proteomes" id="UP000094020"/>
    </source>
</evidence>
<reference evidence="2" key="1">
    <citation type="submission" date="2013-07" db="EMBL/GenBank/DDBJ databases">
        <title>The Genome Sequence of Cryptococcus pinus CBS10737.</title>
        <authorList>
            <consortium name="The Broad Institute Genome Sequencing Platform"/>
            <person name="Cuomo C."/>
            <person name="Litvintseva A."/>
            <person name="Chen Y."/>
            <person name="Heitman J."/>
            <person name="Sun S."/>
            <person name="Springer D."/>
            <person name="Dromer F."/>
            <person name="Young S.K."/>
            <person name="Zeng Q."/>
            <person name="Gargeya S."/>
            <person name="Fitzgerald M."/>
            <person name="Abouelleil A."/>
            <person name="Alvarado L."/>
            <person name="Berlin A.M."/>
            <person name="Chapman S.B."/>
            <person name="Dewar J."/>
            <person name="Goldberg J."/>
            <person name="Griggs A."/>
            <person name="Gujja S."/>
            <person name="Hansen M."/>
            <person name="Howarth C."/>
            <person name="Imamovic A."/>
            <person name="Larimer J."/>
            <person name="McCowan C."/>
            <person name="Murphy C."/>
            <person name="Pearson M."/>
            <person name="Priest M."/>
            <person name="Roberts A."/>
            <person name="Saif S."/>
            <person name="Shea T."/>
            <person name="Sykes S."/>
            <person name="Wortman J."/>
            <person name="Nusbaum C."/>
            <person name="Birren B."/>
        </authorList>
    </citation>
    <scope>NUCLEOTIDE SEQUENCE [LARGE SCALE GENOMIC DNA]</scope>
    <source>
        <strain evidence="2">CBS 10737</strain>
    </source>
</reference>
<accession>A0A1B9I952</accession>
<organism evidence="2">
    <name type="scientific">Kwoniella pini CBS 10737</name>
    <dbReference type="NCBI Taxonomy" id="1296096"/>
    <lineage>
        <taxon>Eukaryota</taxon>
        <taxon>Fungi</taxon>
        <taxon>Dikarya</taxon>
        <taxon>Basidiomycota</taxon>
        <taxon>Agaricomycotina</taxon>
        <taxon>Tremellomycetes</taxon>
        <taxon>Tremellales</taxon>
        <taxon>Cryptococcaceae</taxon>
        <taxon>Kwoniella</taxon>
    </lineage>
</organism>
<name>A0A1B9I952_9TREE</name>
<feature type="compositionally biased region" description="Low complexity" evidence="1">
    <location>
        <begin position="17"/>
        <end position="31"/>
    </location>
</feature>
<dbReference type="EMBL" id="CP144522">
    <property type="protein sequence ID" value="WWC69710.1"/>
    <property type="molecule type" value="Genomic_DNA"/>
</dbReference>
<proteinExistence type="predicted"/>